<dbReference type="InterPro" id="IPR036680">
    <property type="entry name" value="SPOR-like_sf"/>
</dbReference>
<dbReference type="Pfam" id="PF13432">
    <property type="entry name" value="TPR_16"/>
    <property type="match status" value="1"/>
</dbReference>
<sequence>MTTRSILAAALLTGASLAGGLAVNAASDTGTARRAASEAQAAQKALGKHKAAKAVAAAENAVAYSPRTASYRTLLGQAYLAAGRFPSAVGALNDALSLDPSDGVAALHLALAQIGTGDWAGARETLTTHQSTIPASDRGLAYALAGDPATAVGILTDAARAPGADAKTRQNLALALGLSGRWQEAKTVAAFDVAPADLDKRILQWLAFARPTSASDQVASLLGVTPVMDGGQPERLALRSSSPTQVAVAQTVAPIDTFMPGTAPGSAPAATPVAAAPAPAVQQTAEVTFTGAVPAAPTAAALVAFAPRAEVVQAVPVAAPRLAAAAAPSLIRAAAKPFKLAVPVRTAPAVTPKPAAKGDWVVQLGAFENAAVAQDSWARMTRRHRVLSGYTPNGVNFSANGASFYRLSVGGFARGDADAMCRKVRAGGGRCFVRTGAGDQVAAWKRAGVQLASR</sequence>
<organism evidence="4 5">
    <name type="scientific">Sphingomonas donggukensis</name>
    <dbReference type="NCBI Taxonomy" id="2949093"/>
    <lineage>
        <taxon>Bacteria</taxon>
        <taxon>Pseudomonadati</taxon>
        <taxon>Pseudomonadota</taxon>
        <taxon>Alphaproteobacteria</taxon>
        <taxon>Sphingomonadales</taxon>
        <taxon>Sphingomonadaceae</taxon>
        <taxon>Sphingomonas</taxon>
    </lineage>
</organism>
<evidence type="ECO:0000313" key="5">
    <source>
        <dbReference type="Proteomes" id="UP001055580"/>
    </source>
</evidence>
<dbReference type="EMBL" id="CP098401">
    <property type="protein sequence ID" value="URW76250.1"/>
    <property type="molecule type" value="Genomic_DNA"/>
</dbReference>
<dbReference type="Proteomes" id="UP001055580">
    <property type="component" value="Chromosome"/>
</dbReference>
<feature type="repeat" description="TPR" evidence="1">
    <location>
        <begin position="69"/>
        <end position="102"/>
    </location>
</feature>
<evidence type="ECO:0000259" key="3">
    <source>
        <dbReference type="Pfam" id="PF05036"/>
    </source>
</evidence>
<reference evidence="4" key="1">
    <citation type="submission" date="2022-05" db="EMBL/GenBank/DDBJ databases">
        <title>Sphingomonas sp. strain RMG20 Genome sequencing and assembly.</title>
        <authorList>
            <person name="Kim I."/>
        </authorList>
    </citation>
    <scope>NUCLEOTIDE SEQUENCE</scope>
    <source>
        <strain evidence="4">RMG20</strain>
    </source>
</reference>
<name>A0ABY4TV19_9SPHN</name>
<feature type="chain" id="PRO_5047547950" evidence="2">
    <location>
        <begin position="26"/>
        <end position="454"/>
    </location>
</feature>
<dbReference type="SUPFAM" id="SSF110997">
    <property type="entry name" value="Sporulation related repeat"/>
    <property type="match status" value="1"/>
</dbReference>
<dbReference type="RefSeq" id="WP_250753264.1">
    <property type="nucleotide sequence ID" value="NZ_CP098401.1"/>
</dbReference>
<feature type="domain" description="SPOR" evidence="3">
    <location>
        <begin position="356"/>
        <end position="435"/>
    </location>
</feature>
<dbReference type="InterPro" id="IPR011990">
    <property type="entry name" value="TPR-like_helical_dom_sf"/>
</dbReference>
<dbReference type="Pfam" id="PF05036">
    <property type="entry name" value="SPOR"/>
    <property type="match status" value="1"/>
</dbReference>
<evidence type="ECO:0000313" key="4">
    <source>
        <dbReference type="EMBL" id="URW76250.1"/>
    </source>
</evidence>
<dbReference type="SUPFAM" id="SSF48452">
    <property type="entry name" value="TPR-like"/>
    <property type="match status" value="1"/>
</dbReference>
<keyword evidence="1" id="KW-0802">TPR repeat</keyword>
<keyword evidence="5" id="KW-1185">Reference proteome</keyword>
<accession>A0ABY4TV19</accession>
<proteinExistence type="predicted"/>
<dbReference type="InterPro" id="IPR007730">
    <property type="entry name" value="SPOR-like_dom"/>
</dbReference>
<evidence type="ECO:0000256" key="2">
    <source>
        <dbReference type="SAM" id="SignalP"/>
    </source>
</evidence>
<dbReference type="InterPro" id="IPR019734">
    <property type="entry name" value="TPR_rpt"/>
</dbReference>
<protein>
    <submittedName>
        <fullName evidence="4">SPOR domain-containing protein</fullName>
    </submittedName>
</protein>
<dbReference type="Gene3D" id="3.30.70.1070">
    <property type="entry name" value="Sporulation related repeat"/>
    <property type="match status" value="1"/>
</dbReference>
<dbReference type="Gene3D" id="1.25.40.10">
    <property type="entry name" value="Tetratricopeptide repeat domain"/>
    <property type="match status" value="1"/>
</dbReference>
<gene>
    <name evidence="4" type="ORF">M9980_03215</name>
</gene>
<keyword evidence="2" id="KW-0732">Signal</keyword>
<dbReference type="PROSITE" id="PS50005">
    <property type="entry name" value="TPR"/>
    <property type="match status" value="1"/>
</dbReference>
<feature type="signal peptide" evidence="2">
    <location>
        <begin position="1"/>
        <end position="25"/>
    </location>
</feature>
<evidence type="ECO:0000256" key="1">
    <source>
        <dbReference type="PROSITE-ProRule" id="PRU00339"/>
    </source>
</evidence>